<keyword evidence="3 6" id="KW-0378">Hydrolase</keyword>
<name>A0A495K467_WILMA</name>
<evidence type="ECO:0000313" key="9">
    <source>
        <dbReference type="EMBL" id="RKR95314.1"/>
    </source>
</evidence>
<dbReference type="Pfam" id="PF01435">
    <property type="entry name" value="Peptidase_M48"/>
    <property type="match status" value="1"/>
</dbReference>
<dbReference type="CDD" id="cd07326">
    <property type="entry name" value="M56_BlaR1_MecR1_like"/>
    <property type="match status" value="1"/>
</dbReference>
<feature type="domain" description="Peptidase M48" evidence="8">
    <location>
        <begin position="146"/>
        <end position="274"/>
    </location>
</feature>
<comment type="cofactor">
    <cofactor evidence="6">
        <name>Zn(2+)</name>
        <dbReference type="ChEBI" id="CHEBI:29105"/>
    </cofactor>
    <text evidence="6">Binds 1 zinc ion per subunit.</text>
</comment>
<keyword evidence="4 6" id="KW-0862">Zinc</keyword>
<evidence type="ECO:0000256" key="4">
    <source>
        <dbReference type="ARBA" id="ARBA00022833"/>
    </source>
</evidence>
<organism evidence="9 10">
    <name type="scientific">Williamsia marianensis</name>
    <dbReference type="NCBI Taxonomy" id="85044"/>
    <lineage>
        <taxon>Bacteria</taxon>
        <taxon>Bacillati</taxon>
        <taxon>Actinomycetota</taxon>
        <taxon>Actinomycetes</taxon>
        <taxon>Mycobacteriales</taxon>
        <taxon>Nocardiaceae</taxon>
        <taxon>Williamsia</taxon>
    </lineage>
</organism>
<evidence type="ECO:0000259" key="8">
    <source>
        <dbReference type="Pfam" id="PF01435"/>
    </source>
</evidence>
<keyword evidence="2" id="KW-0479">Metal-binding</keyword>
<feature type="transmembrane region" description="Helical" evidence="7">
    <location>
        <begin position="40"/>
        <end position="62"/>
    </location>
</feature>
<dbReference type="PANTHER" id="PTHR34978">
    <property type="entry name" value="POSSIBLE SENSOR-TRANSDUCER PROTEIN BLAR"/>
    <property type="match status" value="1"/>
</dbReference>
<evidence type="ECO:0000256" key="7">
    <source>
        <dbReference type="SAM" id="Phobius"/>
    </source>
</evidence>
<dbReference type="EMBL" id="RBKV01000001">
    <property type="protein sequence ID" value="RKR95314.1"/>
    <property type="molecule type" value="Genomic_DNA"/>
</dbReference>
<dbReference type="PANTHER" id="PTHR34978:SF3">
    <property type="entry name" value="SLR0241 PROTEIN"/>
    <property type="match status" value="1"/>
</dbReference>
<keyword evidence="5 6" id="KW-0482">Metalloprotease</keyword>
<sequence>MTALVFGIVALVLVGPAPSWLSRAQWPLRAPRAAMALWQSIAIAAVLSAFSCGLAIAANLLVPDAQGRPTTNPFDEIESLGLVLWTVYVSVFLITLLIGARLFYTVIRVAMRTRARRSAHRELIDLLDRMDRTVPGDPLSARDVRMLEVDQPMAYCLPGLRQRVVVSEGTVARLRRDELDAVISHERAHLRARHDLILEAFIAVHEAFPRFVRSRSALGAVQLLVELLADDTAIRCAGRKQLGRALVACADSVAPRGAMAIGGPSTLTRVQRLVDTRPATAISAFAYVAAAAILVIPTVAVAVPWLTELHRLIDN</sequence>
<evidence type="ECO:0000256" key="6">
    <source>
        <dbReference type="RuleBase" id="RU003983"/>
    </source>
</evidence>
<dbReference type="GO" id="GO:0046872">
    <property type="term" value="F:metal ion binding"/>
    <property type="evidence" value="ECO:0007669"/>
    <property type="project" value="UniProtKB-KW"/>
</dbReference>
<keyword evidence="1 6" id="KW-0645">Protease</keyword>
<dbReference type="GO" id="GO:0006508">
    <property type="term" value="P:proteolysis"/>
    <property type="evidence" value="ECO:0007669"/>
    <property type="project" value="UniProtKB-KW"/>
</dbReference>
<gene>
    <name evidence="9" type="ORF">DFJ75_2132</name>
</gene>
<dbReference type="OrthoDB" id="9785340at2"/>
<evidence type="ECO:0000256" key="1">
    <source>
        <dbReference type="ARBA" id="ARBA00022670"/>
    </source>
</evidence>
<keyword evidence="7" id="KW-0812">Transmembrane</keyword>
<keyword evidence="7" id="KW-1133">Transmembrane helix</keyword>
<comment type="similarity">
    <text evidence="6">Belongs to the peptidase M48 family.</text>
</comment>
<dbReference type="InterPro" id="IPR001915">
    <property type="entry name" value="Peptidase_M48"/>
</dbReference>
<evidence type="ECO:0000313" key="10">
    <source>
        <dbReference type="Proteomes" id="UP000274762"/>
    </source>
</evidence>
<dbReference type="RefSeq" id="WP_062798389.1">
    <property type="nucleotide sequence ID" value="NZ_CBCRXS010000002.1"/>
</dbReference>
<evidence type="ECO:0000256" key="5">
    <source>
        <dbReference type="ARBA" id="ARBA00023049"/>
    </source>
</evidence>
<dbReference type="AlphaFoldDB" id="A0A495K467"/>
<evidence type="ECO:0000256" key="2">
    <source>
        <dbReference type="ARBA" id="ARBA00022723"/>
    </source>
</evidence>
<dbReference type="Proteomes" id="UP000274762">
    <property type="component" value="Unassembled WGS sequence"/>
</dbReference>
<keyword evidence="7" id="KW-0472">Membrane</keyword>
<protein>
    <submittedName>
        <fullName evidence="9">Zn-dependent protease with chaperone function</fullName>
    </submittedName>
</protein>
<evidence type="ECO:0000256" key="3">
    <source>
        <dbReference type="ARBA" id="ARBA00022801"/>
    </source>
</evidence>
<comment type="caution">
    <text evidence="9">The sequence shown here is derived from an EMBL/GenBank/DDBJ whole genome shotgun (WGS) entry which is preliminary data.</text>
</comment>
<dbReference type="Gene3D" id="3.30.2010.10">
    <property type="entry name" value="Metalloproteases ('zincins'), catalytic domain"/>
    <property type="match status" value="1"/>
</dbReference>
<reference evidence="9 10" key="1">
    <citation type="submission" date="2018-10" db="EMBL/GenBank/DDBJ databases">
        <title>Sequencing the genomes of 1000 actinobacteria strains.</title>
        <authorList>
            <person name="Klenk H.-P."/>
        </authorList>
    </citation>
    <scope>NUCLEOTIDE SEQUENCE [LARGE SCALE GENOMIC DNA]</scope>
    <source>
        <strain evidence="9 10">DSM 44343</strain>
    </source>
</reference>
<proteinExistence type="inferred from homology"/>
<accession>A0A495K467</accession>
<dbReference type="InterPro" id="IPR052173">
    <property type="entry name" value="Beta-lactam_resp_regulator"/>
</dbReference>
<feature type="transmembrane region" description="Helical" evidence="7">
    <location>
        <begin position="284"/>
        <end position="306"/>
    </location>
</feature>
<dbReference type="GO" id="GO:0004222">
    <property type="term" value="F:metalloendopeptidase activity"/>
    <property type="evidence" value="ECO:0007669"/>
    <property type="project" value="InterPro"/>
</dbReference>
<feature type="transmembrane region" description="Helical" evidence="7">
    <location>
        <begin position="82"/>
        <end position="104"/>
    </location>
</feature>